<dbReference type="GO" id="GO:0016853">
    <property type="term" value="F:isomerase activity"/>
    <property type="evidence" value="ECO:0007669"/>
    <property type="project" value="UniProtKB-KW"/>
</dbReference>
<dbReference type="Pfam" id="PF00378">
    <property type="entry name" value="ECH_1"/>
    <property type="match status" value="1"/>
</dbReference>
<dbReference type="PANTHER" id="PTHR43459:SF1">
    <property type="entry name" value="EG:BACN32G11.4 PROTEIN"/>
    <property type="match status" value="1"/>
</dbReference>
<comment type="similarity">
    <text evidence="1">Belongs to the enoyl-CoA hydratase/isomerase family.</text>
</comment>
<name>A0A1W6KEV1_9GAMM</name>
<dbReference type="PANTHER" id="PTHR43459">
    <property type="entry name" value="ENOYL-COA HYDRATASE"/>
    <property type="match status" value="1"/>
</dbReference>
<dbReference type="InterPro" id="IPR014748">
    <property type="entry name" value="Enoyl-CoA_hydra_C"/>
</dbReference>
<organism evidence="2 3">
    <name type="scientific">Marinobacter salarius</name>
    <dbReference type="NCBI Taxonomy" id="1420917"/>
    <lineage>
        <taxon>Bacteria</taxon>
        <taxon>Pseudomonadati</taxon>
        <taxon>Pseudomonadota</taxon>
        <taxon>Gammaproteobacteria</taxon>
        <taxon>Pseudomonadales</taxon>
        <taxon>Marinobacteraceae</taxon>
        <taxon>Marinobacter</taxon>
    </lineage>
</organism>
<dbReference type="InterPro" id="IPR001753">
    <property type="entry name" value="Enoyl-CoA_hydra/iso"/>
</dbReference>
<dbReference type="AlphaFoldDB" id="A0A1W6KEV1"/>
<dbReference type="Gene3D" id="3.90.226.10">
    <property type="entry name" value="2-enoyl-CoA Hydratase, Chain A, domain 1"/>
    <property type="match status" value="1"/>
</dbReference>
<dbReference type="InterPro" id="IPR029045">
    <property type="entry name" value="ClpP/crotonase-like_dom_sf"/>
</dbReference>
<accession>A0A1W6KEV1</accession>
<keyword evidence="2" id="KW-0413">Isomerase</keyword>
<evidence type="ECO:0000256" key="1">
    <source>
        <dbReference type="ARBA" id="ARBA00005254"/>
    </source>
</evidence>
<gene>
    <name evidence="2" type="primary">paaG</name>
    <name evidence="2" type="ORF">MARSALSMR5_03822</name>
</gene>
<evidence type="ECO:0000313" key="2">
    <source>
        <dbReference type="EMBL" id="ARM85842.1"/>
    </source>
</evidence>
<proteinExistence type="inferred from homology"/>
<dbReference type="EC" id="5.3.3.18" evidence="2"/>
<dbReference type="SUPFAM" id="SSF52096">
    <property type="entry name" value="ClpP/crotonase"/>
    <property type="match status" value="1"/>
</dbReference>
<dbReference type="Gene3D" id="1.10.12.10">
    <property type="entry name" value="Lyase 2-enoyl-coa Hydratase, Chain A, domain 2"/>
    <property type="match status" value="1"/>
</dbReference>
<dbReference type="CDD" id="cd06558">
    <property type="entry name" value="crotonase-like"/>
    <property type="match status" value="1"/>
</dbReference>
<evidence type="ECO:0000313" key="3">
    <source>
        <dbReference type="Proteomes" id="UP000193100"/>
    </source>
</evidence>
<reference evidence="2 3" key="1">
    <citation type="submission" date="2017-04" db="EMBL/GenBank/DDBJ databases">
        <title>Genome Sequence of Marinobacter salarius strain SMR5 Isolated from a culture of the Diatom Skeletonema marinoi.</title>
        <authorList>
            <person name="Topel M."/>
            <person name="Pinder M.I.M."/>
            <person name="Johansson O.N."/>
            <person name="Kourtchenko O."/>
            <person name="Godhe A."/>
            <person name="Clarke A.K."/>
        </authorList>
    </citation>
    <scope>NUCLEOTIDE SEQUENCE [LARGE SCALE GENOMIC DNA]</scope>
    <source>
        <strain evidence="2 3">SMR5</strain>
    </source>
</reference>
<sequence length="270" mass="28138">MRETSTMTDSLVTTDFDADTGIATMAFNRPEALNAISAPMAEAFLAAVQALKDRPGLRCIVLTGSGRAFMAGGDIASMTGSPEQAGEAVSAILGAVNPAILLLRSMDAPVIAAVKGVAAGAGLSLALMADLVIAQEDTKFLLAYNGIGAVPDCGGSWFLTHKIGAGRAAELMLLGRTLSATEARDWGMITESVPEADFEKRVTEITRNVANGPTRAFGAFRRLTDGACGDQLAAQLEAEKEAFLELTRTGDFAEGVVAFLAKRPPEFHGS</sequence>
<dbReference type="Proteomes" id="UP000193100">
    <property type="component" value="Chromosome"/>
</dbReference>
<dbReference type="EMBL" id="CP020931">
    <property type="protein sequence ID" value="ARM85842.1"/>
    <property type="molecule type" value="Genomic_DNA"/>
</dbReference>
<protein>
    <submittedName>
        <fullName evidence="2">1,2-epoxyphenylacetyl-CoA isomerase</fullName>
        <ecNumber evidence="2">5.3.3.18</ecNumber>
    </submittedName>
</protein>